<proteinExistence type="predicted"/>
<reference evidence="1 2" key="1">
    <citation type="submission" date="2017-06" db="EMBL/GenBank/DDBJ databases">
        <title>Comparative genomic analysis of Ambrosia Fusariam Clade fungi.</title>
        <authorList>
            <person name="Stajich J.E."/>
            <person name="Carrillo J."/>
            <person name="Kijimoto T."/>
            <person name="Eskalen A."/>
            <person name="O'Donnell K."/>
            <person name="Kasson M."/>
        </authorList>
    </citation>
    <scope>NUCLEOTIDE SEQUENCE [LARGE SCALE GENOMIC DNA]</scope>
    <source>
        <strain evidence="1 2">NRRL62579</strain>
    </source>
</reference>
<name>A0A428UFR9_9HYPO</name>
<evidence type="ECO:0000313" key="2">
    <source>
        <dbReference type="Proteomes" id="UP000287144"/>
    </source>
</evidence>
<dbReference type="Proteomes" id="UP000287144">
    <property type="component" value="Unassembled WGS sequence"/>
</dbReference>
<evidence type="ECO:0000313" key="1">
    <source>
        <dbReference type="EMBL" id="RSM13131.1"/>
    </source>
</evidence>
<comment type="caution">
    <text evidence="1">The sequence shown here is derived from an EMBL/GenBank/DDBJ whole genome shotgun (WGS) entry which is preliminary data.</text>
</comment>
<dbReference type="AlphaFoldDB" id="A0A428UFR9"/>
<dbReference type="EMBL" id="NKCK01000011">
    <property type="protein sequence ID" value="RSM13131.1"/>
    <property type="molecule type" value="Genomic_DNA"/>
</dbReference>
<protein>
    <submittedName>
        <fullName evidence="1">Uncharacterized protein</fullName>
    </submittedName>
</protein>
<accession>A0A428UFR9</accession>
<sequence>MIHAISLVHPRSFPTAPWIIGQWLSRRVVGCLARIHTAEGFVFLQSFNSFTEAIQKLCVTIEGMFN</sequence>
<gene>
    <name evidence="1" type="ORF">CEP52_002055</name>
</gene>
<organism evidence="1 2">
    <name type="scientific">Fusarium oligoseptatum</name>
    <dbReference type="NCBI Taxonomy" id="2604345"/>
    <lineage>
        <taxon>Eukaryota</taxon>
        <taxon>Fungi</taxon>
        <taxon>Dikarya</taxon>
        <taxon>Ascomycota</taxon>
        <taxon>Pezizomycotina</taxon>
        <taxon>Sordariomycetes</taxon>
        <taxon>Hypocreomycetidae</taxon>
        <taxon>Hypocreales</taxon>
        <taxon>Nectriaceae</taxon>
        <taxon>Fusarium</taxon>
        <taxon>Fusarium solani species complex</taxon>
    </lineage>
</organism>
<keyword evidence="2" id="KW-1185">Reference proteome</keyword>